<dbReference type="EMBL" id="BQXY01000003">
    <property type="protein sequence ID" value="GKU25522.1"/>
    <property type="molecule type" value="Genomic_DNA"/>
</dbReference>
<evidence type="ECO:0000259" key="1">
    <source>
        <dbReference type="PROSITE" id="PS51186"/>
    </source>
</evidence>
<dbReference type="AlphaFoldDB" id="A0A9W5Y2T9"/>
<sequence>MIELRELSPEDGIEIYNMLQEIGPGENGFFNDGYNYSFDDFGKYLLDNYNASREIGLKIGHVPQTTFWLVVDGQPVGIAKLRSYLNAALRESGGHIGYSIRPSERNKGYGKKLLKEALSKAKVVGIKEVLITCHEDNLESRNVIEANNGKLEVIKEGHCKYWIKLSE</sequence>
<evidence type="ECO:0000313" key="2">
    <source>
        <dbReference type="EMBL" id="GKU25522.1"/>
    </source>
</evidence>
<evidence type="ECO:0000313" key="3">
    <source>
        <dbReference type="Proteomes" id="UP001057868"/>
    </source>
</evidence>
<dbReference type="Pfam" id="PF00583">
    <property type="entry name" value="Acetyltransf_1"/>
    <property type="match status" value="1"/>
</dbReference>
<comment type="caution">
    <text evidence="2">The sequence shown here is derived from an EMBL/GenBank/DDBJ whole genome shotgun (WGS) entry which is preliminary data.</text>
</comment>
<keyword evidence="3" id="KW-1185">Reference proteome</keyword>
<gene>
    <name evidence="2" type="ORF">CFOLD11_23480</name>
</gene>
<dbReference type="Gene3D" id="3.40.630.30">
    <property type="match status" value="1"/>
</dbReference>
<proteinExistence type="predicted"/>
<protein>
    <submittedName>
        <fullName evidence="2">Acetyltransferase</fullName>
    </submittedName>
</protein>
<dbReference type="RefSeq" id="WP_261852476.1">
    <property type="nucleotide sequence ID" value="NZ_BQXY01000003.1"/>
</dbReference>
<dbReference type="PANTHER" id="PTHR39173:SF1">
    <property type="entry name" value="ACETYLTRANSFERASE"/>
    <property type="match status" value="1"/>
</dbReference>
<organism evidence="2 3">
    <name type="scientific">Clostridium folliculivorans</name>
    <dbReference type="NCBI Taxonomy" id="2886038"/>
    <lineage>
        <taxon>Bacteria</taxon>
        <taxon>Bacillati</taxon>
        <taxon>Bacillota</taxon>
        <taxon>Clostridia</taxon>
        <taxon>Eubacteriales</taxon>
        <taxon>Clostridiaceae</taxon>
        <taxon>Clostridium</taxon>
    </lineage>
</organism>
<accession>A0A9W5Y2T9</accession>
<dbReference type="SUPFAM" id="SSF55729">
    <property type="entry name" value="Acyl-CoA N-acyltransferases (Nat)"/>
    <property type="match status" value="1"/>
</dbReference>
<dbReference type="InterPro" id="IPR000182">
    <property type="entry name" value="GNAT_dom"/>
</dbReference>
<dbReference type="GO" id="GO:0016747">
    <property type="term" value="F:acyltransferase activity, transferring groups other than amino-acyl groups"/>
    <property type="evidence" value="ECO:0007669"/>
    <property type="project" value="InterPro"/>
</dbReference>
<dbReference type="PANTHER" id="PTHR39173">
    <property type="entry name" value="ACETYLTRANSFERASE"/>
    <property type="match status" value="1"/>
</dbReference>
<reference evidence="2" key="1">
    <citation type="journal article" date="2023" name="Int. J. Syst. Evol. Microbiol.">
        <title>&lt;i&gt;Clostridium folliculivorans&lt;/i&gt; sp. nov., isolated from soil samples of an organic paddy in Japan.</title>
        <authorList>
            <person name="Tazawa J."/>
            <person name="Kobayashi H."/>
            <person name="Tanizawa Y."/>
            <person name="Uchino A."/>
            <person name="Tanaka F."/>
            <person name="Urashima Y."/>
            <person name="Miura S."/>
            <person name="Sakamoto M."/>
            <person name="Ohkuma M."/>
            <person name="Tohno M."/>
        </authorList>
    </citation>
    <scope>NUCLEOTIDE SEQUENCE</scope>
    <source>
        <strain evidence="2">D1-1</strain>
    </source>
</reference>
<dbReference type="CDD" id="cd04301">
    <property type="entry name" value="NAT_SF"/>
    <property type="match status" value="1"/>
</dbReference>
<feature type="domain" description="N-acetyltransferase" evidence="1">
    <location>
        <begin position="2"/>
        <end position="167"/>
    </location>
</feature>
<dbReference type="PROSITE" id="PS51186">
    <property type="entry name" value="GNAT"/>
    <property type="match status" value="1"/>
</dbReference>
<name>A0A9W5Y2T9_9CLOT</name>
<dbReference type="Proteomes" id="UP001057868">
    <property type="component" value="Unassembled WGS sequence"/>
</dbReference>
<dbReference type="InterPro" id="IPR016181">
    <property type="entry name" value="Acyl_CoA_acyltransferase"/>
</dbReference>